<proteinExistence type="predicted"/>
<feature type="transmembrane region" description="Helical" evidence="2">
    <location>
        <begin position="294"/>
        <end position="312"/>
    </location>
</feature>
<gene>
    <name evidence="3" type="ORF">ILUMI_01707</name>
</gene>
<dbReference type="OrthoDB" id="6243211at2759"/>
<keyword evidence="2" id="KW-1133">Transmembrane helix</keyword>
<keyword evidence="2" id="KW-0812">Transmembrane</keyword>
<dbReference type="InterPro" id="IPR037660">
    <property type="entry name" value="CCDC51"/>
</dbReference>
<accession>A0A8K0GK00</accession>
<feature type="transmembrane region" description="Helical" evidence="2">
    <location>
        <begin position="174"/>
        <end position="193"/>
    </location>
</feature>
<evidence type="ECO:0000256" key="1">
    <source>
        <dbReference type="SAM" id="Coils"/>
    </source>
</evidence>
<dbReference type="AlphaFoldDB" id="A0A8K0GK00"/>
<organism evidence="3 4">
    <name type="scientific">Ignelater luminosus</name>
    <name type="common">Cucubano</name>
    <name type="synonym">Pyrophorus luminosus</name>
    <dbReference type="NCBI Taxonomy" id="2038154"/>
    <lineage>
        <taxon>Eukaryota</taxon>
        <taxon>Metazoa</taxon>
        <taxon>Ecdysozoa</taxon>
        <taxon>Arthropoda</taxon>
        <taxon>Hexapoda</taxon>
        <taxon>Insecta</taxon>
        <taxon>Pterygota</taxon>
        <taxon>Neoptera</taxon>
        <taxon>Endopterygota</taxon>
        <taxon>Coleoptera</taxon>
        <taxon>Polyphaga</taxon>
        <taxon>Elateriformia</taxon>
        <taxon>Elateroidea</taxon>
        <taxon>Elateridae</taxon>
        <taxon>Agrypninae</taxon>
        <taxon>Pyrophorini</taxon>
        <taxon>Ignelater</taxon>
    </lineage>
</organism>
<evidence type="ECO:0000313" key="3">
    <source>
        <dbReference type="EMBL" id="KAF2904467.1"/>
    </source>
</evidence>
<protein>
    <recommendedName>
        <fullName evidence="5">Coiled-coil domain-containing protein 51</fullName>
    </recommendedName>
</protein>
<dbReference type="PANTHER" id="PTHR28624">
    <property type="entry name" value="COILED-COIL DOMAIN-CONTAINING PROTEIN 51"/>
    <property type="match status" value="1"/>
</dbReference>
<feature type="coiled-coil region" evidence="1">
    <location>
        <begin position="65"/>
        <end position="113"/>
    </location>
</feature>
<keyword evidence="4" id="KW-1185">Reference proteome</keyword>
<evidence type="ECO:0000256" key="2">
    <source>
        <dbReference type="SAM" id="Phobius"/>
    </source>
</evidence>
<keyword evidence="2" id="KW-0472">Membrane</keyword>
<evidence type="ECO:0008006" key="5">
    <source>
        <dbReference type="Google" id="ProtNLM"/>
    </source>
</evidence>
<reference evidence="3" key="1">
    <citation type="submission" date="2019-08" db="EMBL/GenBank/DDBJ databases">
        <title>The genome of the North American firefly Photinus pyralis.</title>
        <authorList>
            <consortium name="Photinus pyralis genome working group"/>
            <person name="Fallon T.R."/>
            <person name="Sander Lower S.E."/>
            <person name="Weng J.-K."/>
        </authorList>
    </citation>
    <scope>NUCLEOTIDE SEQUENCE</scope>
    <source>
        <strain evidence="3">TRF0915ILg1</strain>
        <tissue evidence="3">Whole body</tissue>
    </source>
</reference>
<comment type="caution">
    <text evidence="3">The sequence shown here is derived from an EMBL/GenBank/DDBJ whole genome shotgun (WGS) entry which is preliminary data.</text>
</comment>
<name>A0A8K0GK00_IGNLU</name>
<dbReference type="EMBL" id="VTPC01000765">
    <property type="protein sequence ID" value="KAF2904467.1"/>
    <property type="molecule type" value="Genomic_DNA"/>
</dbReference>
<dbReference type="PANTHER" id="PTHR28624:SF1">
    <property type="entry name" value="MITOCHONDRIAL POTASSIUM CHANNEL"/>
    <property type="match status" value="1"/>
</dbReference>
<sequence length="313" mass="36308">MYSVKMKLDQIRILNNVVRQTVKNNIKESVSEAPKYINHVKDEVIYKKVGELNKWYTRVLGLDEVKLYQERVVTLQEKLLSVQERRRSIGQQLAEIRKKSIELQDQINKVKRQDDLQRFLDLMKEETEVLKLERDISNNFNDSDREEREVFTAFTNAVRDSHEKQRAQLEYTKYFGLVLSLVGSFLTFCYSTLKKQDLKRFVEEHLHIAAGSSQTVLMQLEENQKQLSKVSTYIDSENLETINLINNNHKELISLLRNINVVEVSTLRNQGTENNNAKGVSNVLNVPIPNSQKIILYGCVALIGIIVMKSFTS</sequence>
<dbReference type="Proteomes" id="UP000801492">
    <property type="component" value="Unassembled WGS sequence"/>
</dbReference>
<evidence type="ECO:0000313" key="4">
    <source>
        <dbReference type="Proteomes" id="UP000801492"/>
    </source>
</evidence>
<keyword evidence="1" id="KW-0175">Coiled coil</keyword>